<evidence type="ECO:0000259" key="1">
    <source>
        <dbReference type="Pfam" id="PF00149"/>
    </source>
</evidence>
<keyword evidence="3" id="KW-1185">Reference proteome</keyword>
<reference evidence="2" key="1">
    <citation type="submission" date="2020-12" db="EMBL/GenBank/DDBJ databases">
        <title>Devosia sp. MSA67 isolated from Mo River.</title>
        <authorList>
            <person name="Ma F."/>
            <person name="Zi Z."/>
        </authorList>
    </citation>
    <scope>NUCLEOTIDE SEQUENCE</scope>
    <source>
        <strain evidence="2">MSA67</strain>
    </source>
</reference>
<dbReference type="RefSeq" id="WP_198876762.1">
    <property type="nucleotide sequence ID" value="NZ_JAEKMH010000002.1"/>
</dbReference>
<accession>A0A934J0X8</accession>
<dbReference type="AlphaFoldDB" id="A0A934J0X8"/>
<organism evidence="2 3">
    <name type="scientific">Devosia sediminis</name>
    <dbReference type="NCBI Taxonomy" id="2798801"/>
    <lineage>
        <taxon>Bacteria</taxon>
        <taxon>Pseudomonadati</taxon>
        <taxon>Pseudomonadota</taxon>
        <taxon>Alphaproteobacteria</taxon>
        <taxon>Hyphomicrobiales</taxon>
        <taxon>Devosiaceae</taxon>
        <taxon>Devosia</taxon>
    </lineage>
</organism>
<dbReference type="EMBL" id="JAEKMH010000002">
    <property type="protein sequence ID" value="MBJ3785594.1"/>
    <property type="molecule type" value="Genomic_DNA"/>
</dbReference>
<dbReference type="SUPFAM" id="SSF56300">
    <property type="entry name" value="Metallo-dependent phosphatases"/>
    <property type="match status" value="1"/>
</dbReference>
<proteinExistence type="predicted"/>
<dbReference type="Proteomes" id="UP000602124">
    <property type="component" value="Unassembled WGS sequence"/>
</dbReference>
<dbReference type="Gene3D" id="3.60.21.10">
    <property type="match status" value="1"/>
</dbReference>
<name>A0A934J0X8_9HYPH</name>
<dbReference type="PANTHER" id="PTHR37844:SF2">
    <property type="entry name" value="SER_THR PROTEIN PHOSPHATASE SUPERFAMILY (AFU_ORTHOLOGUE AFUA_1G14840)"/>
    <property type="match status" value="1"/>
</dbReference>
<feature type="domain" description="Calcineurin-like phosphoesterase" evidence="1">
    <location>
        <begin position="1"/>
        <end position="214"/>
    </location>
</feature>
<sequence length="251" mass="27696">MKLWVVSDLHCDHYPWTPAQVPGHDVMIIAGDVSNGPLPAQRELFRIGQHTSAPIIFVPGNHDLFGVPLNGIVGNKRLERDGIHILPAGQSVVIGGARFIGATLWTDFTLADDVYGSEAWAAQQMPDYAKIRRDDGTLIWPADTSAAHRQHRAAIEGVLLQPFAGPTVVITHHAPSRRSIAGAVDTPDAAFASDLEGMIHKHQPELWVHGHVHQHHDYHIRNTRIIANPRGYQGDEWVEDSGFVEDFVVEV</sequence>
<dbReference type="InterPro" id="IPR004843">
    <property type="entry name" value="Calcineurin-like_PHP"/>
</dbReference>
<dbReference type="Pfam" id="PF00149">
    <property type="entry name" value="Metallophos"/>
    <property type="match status" value="1"/>
</dbReference>
<protein>
    <submittedName>
        <fullName evidence="2">Metallophosphoesterase family protein</fullName>
    </submittedName>
</protein>
<dbReference type="InterPro" id="IPR029052">
    <property type="entry name" value="Metallo-depent_PP-like"/>
</dbReference>
<dbReference type="PANTHER" id="PTHR37844">
    <property type="entry name" value="SER/THR PROTEIN PHOSPHATASE SUPERFAMILY (AFU_ORTHOLOGUE AFUA_1G14840)"/>
    <property type="match status" value="1"/>
</dbReference>
<evidence type="ECO:0000313" key="2">
    <source>
        <dbReference type="EMBL" id="MBJ3785594.1"/>
    </source>
</evidence>
<gene>
    <name evidence="2" type="ORF">JEQ47_12765</name>
</gene>
<dbReference type="GO" id="GO:0016787">
    <property type="term" value="F:hydrolase activity"/>
    <property type="evidence" value="ECO:0007669"/>
    <property type="project" value="InterPro"/>
</dbReference>
<evidence type="ECO:0000313" key="3">
    <source>
        <dbReference type="Proteomes" id="UP000602124"/>
    </source>
</evidence>
<comment type="caution">
    <text evidence="2">The sequence shown here is derived from an EMBL/GenBank/DDBJ whole genome shotgun (WGS) entry which is preliminary data.</text>
</comment>